<feature type="transmembrane region" description="Helical" evidence="6">
    <location>
        <begin position="182"/>
        <end position="202"/>
    </location>
</feature>
<comment type="similarity">
    <text evidence="2">Belongs to the oxidase-dependent Fe transporter (OFeT) (TC 9.A.10.1) family.</text>
</comment>
<dbReference type="Pfam" id="PF03239">
    <property type="entry name" value="FTR1"/>
    <property type="match status" value="1"/>
</dbReference>
<evidence type="ECO:0000256" key="6">
    <source>
        <dbReference type="SAM" id="Phobius"/>
    </source>
</evidence>
<sequence>MEQVIFIVWRESVEAMLVIGILYAWLRANPDAKNGMKYLWGGVGVGLGLATILGAAILIFQDFFAGDAQDYFQMGMVLVASALIVQMVVWMRKHGRTLKRELEEGMAENAKAANWWGMLTLVAIAVAREGSETVIFLYGMGLAQEGTNMVNFVLSALSGFVLALFSFWILQAGSKVFSWRAFFRFSETLLLLLAASLLVTGVEKMQSFEWLPTLVDPIWDSSALLADTEGFGNLLAGLTGYRAQPSLMLVIFYAVYWAAVWFFLKKASHQTATKKPMMPAQAASEGKA</sequence>
<keyword evidence="4 6" id="KW-1133">Transmembrane helix</keyword>
<feature type="transmembrane region" description="Helical" evidence="6">
    <location>
        <begin position="149"/>
        <end position="170"/>
    </location>
</feature>
<feature type="transmembrane region" description="Helical" evidence="6">
    <location>
        <begin position="71"/>
        <end position="91"/>
    </location>
</feature>
<keyword evidence="5 6" id="KW-0472">Membrane</keyword>
<dbReference type="PANTHER" id="PTHR31632:SF2">
    <property type="entry name" value="PLASMA MEMBRANE IRON PERMEASE"/>
    <property type="match status" value="1"/>
</dbReference>
<evidence type="ECO:0000256" key="4">
    <source>
        <dbReference type="ARBA" id="ARBA00022989"/>
    </source>
</evidence>
<dbReference type="InterPro" id="IPR004923">
    <property type="entry name" value="FTR1/Fip1/EfeU"/>
</dbReference>
<evidence type="ECO:0000256" key="5">
    <source>
        <dbReference type="ARBA" id="ARBA00023136"/>
    </source>
</evidence>
<accession>A0ABS8D4Q4</accession>
<organism evidence="7 8">
    <name type="scientific">Leeia speluncae</name>
    <dbReference type="NCBI Taxonomy" id="2884804"/>
    <lineage>
        <taxon>Bacteria</taxon>
        <taxon>Pseudomonadati</taxon>
        <taxon>Pseudomonadota</taxon>
        <taxon>Betaproteobacteria</taxon>
        <taxon>Neisseriales</taxon>
        <taxon>Leeiaceae</taxon>
        <taxon>Leeia</taxon>
    </lineage>
</organism>
<dbReference type="Proteomes" id="UP001165395">
    <property type="component" value="Unassembled WGS sequence"/>
</dbReference>
<evidence type="ECO:0000256" key="1">
    <source>
        <dbReference type="ARBA" id="ARBA00004141"/>
    </source>
</evidence>
<keyword evidence="8" id="KW-1185">Reference proteome</keyword>
<dbReference type="RefSeq" id="WP_227179691.1">
    <property type="nucleotide sequence ID" value="NZ_JAJBZT010000003.1"/>
</dbReference>
<feature type="transmembrane region" description="Helical" evidence="6">
    <location>
        <begin position="6"/>
        <end position="26"/>
    </location>
</feature>
<feature type="transmembrane region" description="Helical" evidence="6">
    <location>
        <begin position="38"/>
        <end position="59"/>
    </location>
</feature>
<protein>
    <submittedName>
        <fullName evidence="7">FTR1 family protein</fullName>
    </submittedName>
</protein>
<gene>
    <name evidence="7" type="ORF">LIN78_06410</name>
</gene>
<dbReference type="EMBL" id="JAJBZT010000003">
    <property type="protein sequence ID" value="MCB6183172.1"/>
    <property type="molecule type" value="Genomic_DNA"/>
</dbReference>
<name>A0ABS8D4Q4_9NEIS</name>
<evidence type="ECO:0000256" key="2">
    <source>
        <dbReference type="ARBA" id="ARBA00008333"/>
    </source>
</evidence>
<evidence type="ECO:0000313" key="7">
    <source>
        <dbReference type="EMBL" id="MCB6183172.1"/>
    </source>
</evidence>
<evidence type="ECO:0000313" key="8">
    <source>
        <dbReference type="Proteomes" id="UP001165395"/>
    </source>
</evidence>
<dbReference type="PANTHER" id="PTHR31632">
    <property type="entry name" value="IRON TRANSPORTER FTH1"/>
    <property type="match status" value="1"/>
</dbReference>
<proteinExistence type="inferred from homology"/>
<keyword evidence="3 6" id="KW-0812">Transmembrane</keyword>
<comment type="subcellular location">
    <subcellularLocation>
        <location evidence="1">Membrane</location>
        <topology evidence="1">Multi-pass membrane protein</topology>
    </subcellularLocation>
</comment>
<evidence type="ECO:0000256" key="3">
    <source>
        <dbReference type="ARBA" id="ARBA00022692"/>
    </source>
</evidence>
<comment type="caution">
    <text evidence="7">The sequence shown here is derived from an EMBL/GenBank/DDBJ whole genome shotgun (WGS) entry which is preliminary data.</text>
</comment>
<feature type="transmembrane region" description="Helical" evidence="6">
    <location>
        <begin position="112"/>
        <end position="129"/>
    </location>
</feature>
<reference evidence="7" key="1">
    <citation type="submission" date="2021-10" db="EMBL/GenBank/DDBJ databases">
        <title>The complete genome sequence of Leeia sp. TBRC 13508.</title>
        <authorList>
            <person name="Charoenyingcharoen P."/>
            <person name="Yukphan P."/>
        </authorList>
    </citation>
    <scope>NUCLEOTIDE SEQUENCE</scope>
    <source>
        <strain evidence="7">TBRC 13508</strain>
    </source>
</reference>
<feature type="transmembrane region" description="Helical" evidence="6">
    <location>
        <begin position="246"/>
        <end position="264"/>
    </location>
</feature>